<accession>A0A2G8S2T6</accession>
<dbReference type="InterPro" id="IPR036020">
    <property type="entry name" value="WW_dom_sf"/>
</dbReference>
<feature type="compositionally biased region" description="Basic and acidic residues" evidence="1">
    <location>
        <begin position="1198"/>
        <end position="1216"/>
    </location>
</feature>
<feature type="compositionally biased region" description="Basic and acidic residues" evidence="1">
    <location>
        <begin position="894"/>
        <end position="911"/>
    </location>
</feature>
<dbReference type="PROSITE" id="PS50020">
    <property type="entry name" value="WW_DOMAIN_2"/>
    <property type="match status" value="1"/>
</dbReference>
<comment type="caution">
    <text evidence="3">The sequence shown here is derived from an EMBL/GenBank/DDBJ whole genome shotgun (WGS) entry which is preliminary data.</text>
</comment>
<feature type="compositionally biased region" description="Basic and acidic residues" evidence="1">
    <location>
        <begin position="353"/>
        <end position="362"/>
    </location>
</feature>
<feature type="domain" description="WW" evidence="2">
    <location>
        <begin position="176"/>
        <end position="211"/>
    </location>
</feature>
<dbReference type="Gene3D" id="2.20.70.10">
    <property type="match status" value="1"/>
</dbReference>
<evidence type="ECO:0000256" key="1">
    <source>
        <dbReference type="SAM" id="MobiDB-lite"/>
    </source>
</evidence>
<feature type="compositionally biased region" description="Basic and acidic residues" evidence="1">
    <location>
        <begin position="922"/>
        <end position="942"/>
    </location>
</feature>
<dbReference type="CDD" id="cd00201">
    <property type="entry name" value="WW"/>
    <property type="match status" value="1"/>
</dbReference>
<protein>
    <recommendedName>
        <fullName evidence="2">WW domain-containing protein</fullName>
    </recommendedName>
</protein>
<reference evidence="3 4" key="1">
    <citation type="journal article" date="2015" name="Sci. Rep.">
        <title>Chromosome-level genome map provides insights into diverse defense mechanisms in the medicinal fungus Ganoderma sinense.</title>
        <authorList>
            <person name="Zhu Y."/>
            <person name="Xu J."/>
            <person name="Sun C."/>
            <person name="Zhou S."/>
            <person name="Xu H."/>
            <person name="Nelson D.R."/>
            <person name="Qian J."/>
            <person name="Song J."/>
            <person name="Luo H."/>
            <person name="Xiang L."/>
            <person name="Li Y."/>
            <person name="Xu Z."/>
            <person name="Ji A."/>
            <person name="Wang L."/>
            <person name="Lu S."/>
            <person name="Hayward A."/>
            <person name="Sun W."/>
            <person name="Li X."/>
            <person name="Schwartz D.C."/>
            <person name="Wang Y."/>
            <person name="Chen S."/>
        </authorList>
    </citation>
    <scope>NUCLEOTIDE SEQUENCE [LARGE SCALE GENOMIC DNA]</scope>
    <source>
        <strain evidence="3 4">ZZ0214-1</strain>
    </source>
</reference>
<feature type="compositionally biased region" description="Basic and acidic residues" evidence="1">
    <location>
        <begin position="1038"/>
        <end position="1050"/>
    </location>
</feature>
<feature type="compositionally biased region" description="Basic and acidic residues" evidence="1">
    <location>
        <begin position="565"/>
        <end position="576"/>
    </location>
</feature>
<dbReference type="EMBL" id="AYKW01000034">
    <property type="protein sequence ID" value="PIL27858.1"/>
    <property type="molecule type" value="Genomic_DNA"/>
</dbReference>
<feature type="compositionally biased region" description="Basic and acidic residues" evidence="1">
    <location>
        <begin position="949"/>
        <end position="964"/>
    </location>
</feature>
<feature type="compositionally biased region" description="Basic and acidic residues" evidence="1">
    <location>
        <begin position="1102"/>
        <end position="1114"/>
    </location>
</feature>
<feature type="region of interest" description="Disordered" evidence="1">
    <location>
        <begin position="1"/>
        <end position="644"/>
    </location>
</feature>
<feature type="compositionally biased region" description="Pro residues" evidence="1">
    <location>
        <begin position="1055"/>
        <end position="1070"/>
    </location>
</feature>
<dbReference type="SUPFAM" id="SSF51045">
    <property type="entry name" value="WW domain"/>
    <property type="match status" value="1"/>
</dbReference>
<proteinExistence type="predicted"/>
<feature type="compositionally biased region" description="Polar residues" evidence="1">
    <location>
        <begin position="95"/>
        <end position="123"/>
    </location>
</feature>
<sequence>MADDDGERLDWGNDDDEQQAPPGSTYDYSPRQSTYIGAIEDAEDAEDAVSLGGDDEDEREYYATHSAEQVSAAGTASFSKPPSSASHGGRRDSQRQAATLSRTPSRAQNSQSPTRDSRPPNSQGKPPPLLLVHGLPPKPTLVPPLFEQPAETGTRASAMANRRRANGKVGAGDGDDPLPPDWEVRYPRTGGQDVYYYNTKTDESTWTRPHAPTSGQSSPTKNGGPQTSDPHSPEIMDNGHSEARGRSQQPRIARRDTDSRRASPPPNQDLSYSDRHYRPGEAPAATPATNPDHRRGERGVTGPGYYPEATYVQGRSPSPQPVNDGKRRTRSSSPQWDRRARRDLSPISSQDRATWRDGRGEYSQETQAGGSDSSWGRSQEYPQGMQSVTRSPPARRNRRKDDIEPHMRRKDDIEPPIRRKDDVEPRIRRKDDVEPRVEPRTRRRDDFEPRIRRKDDIEPPFRRKDHLEPSLPPRDQSSRHADEWAAPSTRPRSPPPPLREPSTAYPVPTSSSTREPPRYARSSSPPPPRPSGRYRDNHGNDGLPQRRGRDADIAEQGFDTKRRRLNDDVPPRRGPHELPSTTTSLPTKPGFVNSYPPGEQERENQHRKRPPLPPQSEHWKTSSQGPPTTQGVTPPSNDVNTGESLSFEDTLAFLGFNPVNEIPGDGRSFNDHFIRLFERDPNNKFFAPPMRPRPRNTMDVDVPPPPRNDHPGRSSIGGMYSDRMSGVPAPDAAPRAPRAMVPRDSAVYTSGPSSLSPTSPYGTRPGVPPVVDQAGPPPGHGGRSRPNPGPPMGNRRWDPSDLGRQNSFAGPSPIDRQMDLPPPPPPKRSNDMSMSRNLPERPPPRAPDVPQRGMGRAPPPPHMTGTNSIPIGPRTAAYDGPPPLDPQPSFRQTSNDHESYRPPQKPDRVNESSDSYSKRIRYSRDEPVPEPRPRSDRVDRRPSVSTAEPSRRGVVDSPVDDRAPSRQKQMLRVSGKLVKKRGDKDPVRTKMSSRANPKSKAGIPASASSVTDTFLSFPDRVPRDERPAWRHPSPPRDGPVKRPKQFEEHHHPRRPFPQPQPAPRAPPDVPPRSSRALTPPRPPADRRDEEPMLPERSAPGKVHPDRARLLDPNEKPSTSKPVRIRRPAKSPERGYTERIPEDTRARNLPPKPDDARIGTSMGPPPARERSPPPPPPALQNGNGYRPHVKRATSLLERLNVHEHEEMASSSLRDRVQAVDSGSSRLDPAMMMDVDGGFGDEGKGRGSVGSRRRGAPPKRRGTGRRNGP</sequence>
<feature type="compositionally biased region" description="Polar residues" evidence="1">
    <location>
        <begin position="66"/>
        <end position="86"/>
    </location>
</feature>
<feature type="compositionally biased region" description="Polar residues" evidence="1">
    <location>
        <begin position="213"/>
        <end position="230"/>
    </location>
</feature>
<dbReference type="SMART" id="SM00456">
    <property type="entry name" value="WW"/>
    <property type="match status" value="1"/>
</dbReference>
<feature type="compositionally biased region" description="Acidic residues" evidence="1">
    <location>
        <begin position="40"/>
        <end position="59"/>
    </location>
</feature>
<feature type="compositionally biased region" description="Low complexity" evidence="1">
    <location>
        <begin position="624"/>
        <end position="635"/>
    </location>
</feature>
<dbReference type="STRING" id="1077348.A0A2G8S2T6"/>
<gene>
    <name evidence="3" type="ORF">GSI_11012</name>
</gene>
<feature type="compositionally biased region" description="Polar residues" evidence="1">
    <location>
        <begin position="363"/>
        <end position="390"/>
    </location>
</feature>
<feature type="compositionally biased region" description="Basic and acidic residues" evidence="1">
    <location>
        <begin position="399"/>
        <end position="468"/>
    </location>
</feature>
<evidence type="ECO:0000313" key="4">
    <source>
        <dbReference type="Proteomes" id="UP000230002"/>
    </source>
</evidence>
<feature type="compositionally biased region" description="Polar residues" evidence="1">
    <location>
        <begin position="26"/>
        <end position="35"/>
    </location>
</feature>
<dbReference type="Proteomes" id="UP000230002">
    <property type="component" value="Unassembled WGS sequence"/>
</dbReference>
<evidence type="ECO:0000313" key="3">
    <source>
        <dbReference type="EMBL" id="PIL27858.1"/>
    </source>
</evidence>
<feature type="compositionally biased region" description="Acidic residues" evidence="1">
    <location>
        <begin position="1"/>
        <end position="18"/>
    </location>
</feature>
<feature type="compositionally biased region" description="Basic and acidic residues" evidence="1">
    <location>
        <begin position="231"/>
        <end position="245"/>
    </location>
</feature>
<name>A0A2G8S2T6_9APHY</name>
<feature type="compositionally biased region" description="Low complexity" evidence="1">
    <location>
        <begin position="578"/>
        <end position="587"/>
    </location>
</feature>
<keyword evidence="4" id="KW-1185">Reference proteome</keyword>
<dbReference type="AlphaFoldDB" id="A0A2G8S2T6"/>
<feature type="compositionally biased region" description="Low complexity" evidence="1">
    <location>
        <begin position="727"/>
        <end position="763"/>
    </location>
</feature>
<dbReference type="OrthoDB" id="548295at2759"/>
<feature type="compositionally biased region" description="Basic residues" evidence="1">
    <location>
        <begin position="1249"/>
        <end position="1267"/>
    </location>
</feature>
<evidence type="ECO:0000259" key="2">
    <source>
        <dbReference type="PROSITE" id="PS50020"/>
    </source>
</evidence>
<feature type="compositionally biased region" description="Basic and acidic residues" evidence="1">
    <location>
        <begin position="1129"/>
        <end position="1156"/>
    </location>
</feature>
<feature type="region of interest" description="Disordered" evidence="1">
    <location>
        <begin position="682"/>
        <end position="1267"/>
    </location>
</feature>
<organism evidence="3 4">
    <name type="scientific">Ganoderma sinense ZZ0214-1</name>
    <dbReference type="NCBI Taxonomy" id="1077348"/>
    <lineage>
        <taxon>Eukaryota</taxon>
        <taxon>Fungi</taxon>
        <taxon>Dikarya</taxon>
        <taxon>Basidiomycota</taxon>
        <taxon>Agaricomycotina</taxon>
        <taxon>Agaricomycetes</taxon>
        <taxon>Polyporales</taxon>
        <taxon>Polyporaceae</taxon>
        <taxon>Ganoderma</taxon>
    </lineage>
</organism>
<dbReference type="InterPro" id="IPR001202">
    <property type="entry name" value="WW_dom"/>
</dbReference>